<keyword evidence="11" id="KW-0378">Hydrolase</keyword>
<keyword evidence="8" id="KW-0963">Cytoplasm</keyword>
<evidence type="ECO:0000256" key="19">
    <source>
        <dbReference type="ARBA" id="ARBA00049136"/>
    </source>
</evidence>
<feature type="region of interest" description="Disordered" evidence="22">
    <location>
        <begin position="78"/>
        <end position="106"/>
    </location>
</feature>
<dbReference type="RefSeq" id="XP_005095559.1">
    <property type="nucleotide sequence ID" value="XM_005095502.3"/>
</dbReference>
<comment type="catalytic activity">
    <reaction evidence="20">
        <text>N(6)-(2E)-butenoyl-L-lysyl-[protein] + H2O = (2E)-2-butenoate + L-lysyl-[protein]</text>
        <dbReference type="Rhea" id="RHEA:69172"/>
        <dbReference type="Rhea" id="RHEA-COMP:9752"/>
        <dbReference type="Rhea" id="RHEA-COMP:13707"/>
        <dbReference type="ChEBI" id="CHEBI:15377"/>
        <dbReference type="ChEBI" id="CHEBI:29969"/>
        <dbReference type="ChEBI" id="CHEBI:35899"/>
        <dbReference type="ChEBI" id="CHEBI:137954"/>
    </reaction>
    <physiologicalReaction direction="left-to-right" evidence="20">
        <dbReference type="Rhea" id="RHEA:69173"/>
    </physiologicalReaction>
</comment>
<dbReference type="PANTHER" id="PTHR10625">
    <property type="entry name" value="HISTONE DEACETYLASE HDAC1-RELATED"/>
    <property type="match status" value="1"/>
</dbReference>
<evidence type="ECO:0000256" key="22">
    <source>
        <dbReference type="SAM" id="MobiDB-lite"/>
    </source>
</evidence>
<evidence type="ECO:0000256" key="21">
    <source>
        <dbReference type="ARBA" id="ARBA00049416"/>
    </source>
</evidence>
<proteinExistence type="inferred from homology"/>
<evidence type="ECO:0000256" key="15">
    <source>
        <dbReference type="ARBA" id="ARBA00023242"/>
    </source>
</evidence>
<name>A0ABM0JK33_APLCA</name>
<dbReference type="Pfam" id="PF00850">
    <property type="entry name" value="Hist_deacetyl"/>
    <property type="match status" value="1"/>
</dbReference>
<dbReference type="PRINTS" id="PR01271">
    <property type="entry name" value="HISDACETLASE"/>
</dbReference>
<evidence type="ECO:0000256" key="3">
    <source>
        <dbReference type="ARBA" id="ARBA00004286"/>
    </source>
</evidence>
<evidence type="ECO:0000256" key="12">
    <source>
        <dbReference type="ARBA" id="ARBA00022853"/>
    </source>
</evidence>
<dbReference type="PANTHER" id="PTHR10625:SF14">
    <property type="entry name" value="HISTONE DEACETYLASE 8"/>
    <property type="match status" value="1"/>
</dbReference>
<dbReference type="InterPro" id="IPR037138">
    <property type="entry name" value="His_deacetylse_dom_sf"/>
</dbReference>
<dbReference type="Proteomes" id="UP000694888">
    <property type="component" value="Unplaced"/>
</dbReference>
<evidence type="ECO:0000256" key="18">
    <source>
        <dbReference type="ARBA" id="ARBA00042783"/>
    </source>
</evidence>
<evidence type="ECO:0000256" key="13">
    <source>
        <dbReference type="ARBA" id="ARBA00023015"/>
    </source>
</evidence>
<evidence type="ECO:0000256" key="14">
    <source>
        <dbReference type="ARBA" id="ARBA00023163"/>
    </source>
</evidence>
<dbReference type="InterPro" id="IPR003084">
    <property type="entry name" value="HDAC_I/II"/>
</dbReference>
<feature type="domain" description="Histone deacetylase" evidence="23">
    <location>
        <begin position="197"/>
        <end position="487"/>
    </location>
</feature>
<protein>
    <recommendedName>
        <fullName evidence="16">Histone deacetylase 8</fullName>
        <ecNumber evidence="6">3.5.1.98</ecNumber>
    </recommendedName>
    <alternativeName>
        <fullName evidence="17">Protein deacetylase HDAC8</fullName>
    </alternativeName>
    <alternativeName>
        <fullName evidence="18">Protein decrotonylase HDAC8</fullName>
    </alternativeName>
</protein>
<dbReference type="GeneID" id="101850469"/>
<evidence type="ECO:0000256" key="1">
    <source>
        <dbReference type="ARBA" id="ARBA00001968"/>
    </source>
</evidence>
<dbReference type="SUPFAM" id="SSF52768">
    <property type="entry name" value="Arginase/deacetylase"/>
    <property type="match status" value="1"/>
</dbReference>
<evidence type="ECO:0000256" key="9">
    <source>
        <dbReference type="ARBA" id="ARBA00022491"/>
    </source>
</evidence>
<evidence type="ECO:0000256" key="5">
    <source>
        <dbReference type="ARBA" id="ARBA00006457"/>
    </source>
</evidence>
<comment type="catalytic activity">
    <reaction evidence="21">
        <text>N(6)-acetyl-L-lysyl-[histone] + H2O = L-lysyl-[histone] + acetate</text>
        <dbReference type="Rhea" id="RHEA:58196"/>
        <dbReference type="Rhea" id="RHEA-COMP:9845"/>
        <dbReference type="Rhea" id="RHEA-COMP:11338"/>
        <dbReference type="ChEBI" id="CHEBI:15377"/>
        <dbReference type="ChEBI" id="CHEBI:29969"/>
        <dbReference type="ChEBI" id="CHEBI:30089"/>
        <dbReference type="ChEBI" id="CHEBI:61930"/>
        <dbReference type="EC" id="3.5.1.98"/>
    </reaction>
    <physiologicalReaction direction="left-to-right" evidence="21">
        <dbReference type="Rhea" id="RHEA:58197"/>
    </physiologicalReaction>
</comment>
<keyword evidence="14" id="KW-0804">Transcription</keyword>
<keyword evidence="9" id="KW-0678">Repressor</keyword>
<dbReference type="EC" id="3.5.1.98" evidence="6"/>
<feature type="compositionally biased region" description="Polar residues" evidence="22">
    <location>
        <begin position="78"/>
        <end position="93"/>
    </location>
</feature>
<dbReference type="PRINTS" id="PR01270">
    <property type="entry name" value="HDASUPER"/>
</dbReference>
<sequence length="543" mass="59845">MDTFDFESDCHSEAFVNDGINKNTSVNALNLVPRCGLLSAKKRGEEEYAGAKVGEAVVPVPFEVVKDSVNGVLNEKVNNNSQKENENQLSSSLEAKEDPFDLSNDDSQEMQTYKPLKRKLNCTPLSDEVKNAENKVSMTQDSTDTGNCVSATPFECSSDDNGLSCQDNKRAKTSLRVTYVHSEELKCKTNELIRIEKRAELVHSLIRVYGLLQYVELLEPRHAEESEILGFHCSDYINCLRGIGSCSDSEEISDKLSSEAEGYGLSYDCPQQTGVFETASLISGATITAAESLLNGSADIAINWYGGWHHAKRDSASGFCYINDIVLGILKLREKYDRVLYVDLDLHHGDGVEEAFEMTSKVMTVSFHKFSTGFFPGSGSLESVGTGRGKFYTVNVPLKDGIKDAEFYGVFCRVMKTVQEKFPGQAVVVQCGADSLSDDPMASFNLTHVGLAKCVCFLLSWNLPTLLLGGGGYNFPNTAKCWTFLTALAARRKLPMDIPEHEHLLEYGPGYDLSTSVGNRKDCNSHEYLSHVVTTVCRNLDNV</sequence>
<evidence type="ECO:0000256" key="2">
    <source>
        <dbReference type="ARBA" id="ARBA00004123"/>
    </source>
</evidence>
<comment type="subcellular location">
    <subcellularLocation>
        <location evidence="3">Chromosome</location>
    </subcellularLocation>
    <subcellularLocation>
        <location evidence="4">Cytoplasm</location>
    </subcellularLocation>
    <subcellularLocation>
        <location evidence="2">Nucleus</location>
    </subcellularLocation>
</comment>
<keyword evidence="24" id="KW-1185">Reference proteome</keyword>
<evidence type="ECO:0000256" key="20">
    <source>
        <dbReference type="ARBA" id="ARBA00049193"/>
    </source>
</evidence>
<evidence type="ECO:0000256" key="6">
    <source>
        <dbReference type="ARBA" id="ARBA00012111"/>
    </source>
</evidence>
<keyword evidence="15" id="KW-0539">Nucleus</keyword>
<evidence type="ECO:0000313" key="24">
    <source>
        <dbReference type="Proteomes" id="UP000694888"/>
    </source>
</evidence>
<evidence type="ECO:0000256" key="17">
    <source>
        <dbReference type="ARBA" id="ARBA00041964"/>
    </source>
</evidence>
<comment type="catalytic activity">
    <reaction evidence="19">
        <text>N(6)-acetyl-L-lysyl-[protein] + H2O = L-lysyl-[protein] + acetate</text>
        <dbReference type="Rhea" id="RHEA:58108"/>
        <dbReference type="Rhea" id="RHEA-COMP:9752"/>
        <dbReference type="Rhea" id="RHEA-COMP:10731"/>
        <dbReference type="ChEBI" id="CHEBI:15377"/>
        <dbReference type="ChEBI" id="CHEBI:29969"/>
        <dbReference type="ChEBI" id="CHEBI:30089"/>
        <dbReference type="ChEBI" id="CHEBI:61930"/>
    </reaction>
    <physiologicalReaction direction="left-to-right" evidence="19">
        <dbReference type="Rhea" id="RHEA:58109"/>
    </physiologicalReaction>
</comment>
<reference evidence="25" key="1">
    <citation type="submission" date="2025-08" db="UniProtKB">
        <authorList>
            <consortium name="RefSeq"/>
        </authorList>
    </citation>
    <scope>IDENTIFICATION</scope>
</reference>
<gene>
    <name evidence="25" type="primary">LOC101850469</name>
</gene>
<keyword evidence="13" id="KW-0805">Transcription regulation</keyword>
<dbReference type="InterPro" id="IPR023801">
    <property type="entry name" value="His_deacetylse_dom"/>
</dbReference>
<evidence type="ECO:0000259" key="23">
    <source>
        <dbReference type="Pfam" id="PF00850"/>
    </source>
</evidence>
<comment type="similarity">
    <text evidence="5">Belongs to the histone deacetylase family. HD type 1 subfamily.</text>
</comment>
<evidence type="ECO:0000256" key="10">
    <source>
        <dbReference type="ARBA" id="ARBA00022723"/>
    </source>
</evidence>
<keyword evidence="7" id="KW-0158">Chromosome</keyword>
<organism evidence="24 25">
    <name type="scientific">Aplysia californica</name>
    <name type="common">California sea hare</name>
    <dbReference type="NCBI Taxonomy" id="6500"/>
    <lineage>
        <taxon>Eukaryota</taxon>
        <taxon>Metazoa</taxon>
        <taxon>Spiralia</taxon>
        <taxon>Lophotrochozoa</taxon>
        <taxon>Mollusca</taxon>
        <taxon>Gastropoda</taxon>
        <taxon>Heterobranchia</taxon>
        <taxon>Euthyneura</taxon>
        <taxon>Tectipleura</taxon>
        <taxon>Aplysiida</taxon>
        <taxon>Aplysioidea</taxon>
        <taxon>Aplysiidae</taxon>
        <taxon>Aplysia</taxon>
    </lineage>
</organism>
<dbReference type="Gene3D" id="3.40.800.20">
    <property type="entry name" value="Histone deacetylase domain"/>
    <property type="match status" value="1"/>
</dbReference>
<evidence type="ECO:0000256" key="8">
    <source>
        <dbReference type="ARBA" id="ARBA00022490"/>
    </source>
</evidence>
<keyword evidence="10" id="KW-0479">Metal-binding</keyword>
<dbReference type="InterPro" id="IPR023696">
    <property type="entry name" value="Ureohydrolase_dom_sf"/>
</dbReference>
<accession>A0ABM0JK33</accession>
<evidence type="ECO:0000256" key="11">
    <source>
        <dbReference type="ARBA" id="ARBA00022801"/>
    </source>
</evidence>
<evidence type="ECO:0000313" key="25">
    <source>
        <dbReference type="RefSeq" id="XP_005095559.1"/>
    </source>
</evidence>
<dbReference type="InterPro" id="IPR000286">
    <property type="entry name" value="HDACs"/>
</dbReference>
<evidence type="ECO:0000256" key="4">
    <source>
        <dbReference type="ARBA" id="ARBA00004496"/>
    </source>
</evidence>
<evidence type="ECO:0000256" key="16">
    <source>
        <dbReference type="ARBA" id="ARBA00040347"/>
    </source>
</evidence>
<evidence type="ECO:0000256" key="7">
    <source>
        <dbReference type="ARBA" id="ARBA00022454"/>
    </source>
</evidence>
<keyword evidence="12" id="KW-0156">Chromatin regulator</keyword>
<comment type="cofactor">
    <cofactor evidence="1">
        <name>a divalent metal cation</name>
        <dbReference type="ChEBI" id="CHEBI:60240"/>
    </cofactor>
</comment>